<reference evidence="2" key="1">
    <citation type="submission" date="2016-06" db="EMBL/GenBank/DDBJ databases">
        <title>Complete genome sequence of Actinoalloteichus fjordicus DSM 46855 (=ADI127-17), type strain of the new species Actinoalloteichus fjordicus.</title>
        <authorList>
            <person name="Ruckert C."/>
            <person name="Nouioui I."/>
            <person name="Willmese J."/>
            <person name="van Wezel G."/>
            <person name="Klenk H.-P."/>
            <person name="Kalinowski J."/>
            <person name="Zotchev S.B."/>
        </authorList>
    </citation>
    <scope>NUCLEOTIDE SEQUENCE [LARGE SCALE GENOMIC DNA]</scope>
    <source>
        <strain evidence="2">ADI127-7</strain>
    </source>
</reference>
<protein>
    <submittedName>
        <fullName evidence="1">Uncharacterized protein</fullName>
    </submittedName>
</protein>
<accession>A0AAC9PRT1</accession>
<evidence type="ECO:0000313" key="1">
    <source>
        <dbReference type="EMBL" id="APU14106.1"/>
    </source>
</evidence>
<dbReference type="EMBL" id="CP016076">
    <property type="protein sequence ID" value="APU14106.1"/>
    <property type="molecule type" value="Genomic_DNA"/>
</dbReference>
<gene>
    <name evidence="1" type="ORF">UA74_10215</name>
</gene>
<dbReference type="AlphaFoldDB" id="A0AAC9PRT1"/>
<keyword evidence="2" id="KW-1185">Reference proteome</keyword>
<name>A0AAC9PRT1_9PSEU</name>
<evidence type="ECO:0000313" key="2">
    <source>
        <dbReference type="Proteomes" id="UP000185511"/>
    </source>
</evidence>
<sequence>MVGNQIRCLGHQWRRVLKDQGTCATSQPMTNREESPRRCDGVRDAVSFDYSSEPVAFVREMETTWRFTPMP</sequence>
<proteinExistence type="predicted"/>
<dbReference type="KEGG" id="acad:UA74_10215"/>
<dbReference type="Proteomes" id="UP000185511">
    <property type="component" value="Chromosome"/>
</dbReference>
<organism evidence="1 2">
    <name type="scientific">Actinoalloteichus fjordicus</name>
    <dbReference type="NCBI Taxonomy" id="1612552"/>
    <lineage>
        <taxon>Bacteria</taxon>
        <taxon>Bacillati</taxon>
        <taxon>Actinomycetota</taxon>
        <taxon>Actinomycetes</taxon>
        <taxon>Pseudonocardiales</taxon>
        <taxon>Pseudonocardiaceae</taxon>
        <taxon>Actinoalloteichus</taxon>
    </lineage>
</organism>